<name>A0A4Q9HPA6_STRKA</name>
<proteinExistence type="predicted"/>
<evidence type="ECO:0000313" key="2">
    <source>
        <dbReference type="EMBL" id="TBO56717.1"/>
    </source>
</evidence>
<dbReference type="RefSeq" id="WP_131125126.1">
    <property type="nucleotide sequence ID" value="NZ_SIXH01000303.1"/>
</dbReference>
<dbReference type="SUPFAM" id="SSF47413">
    <property type="entry name" value="lambda repressor-like DNA-binding domains"/>
    <property type="match status" value="1"/>
</dbReference>
<dbReference type="InterPro" id="IPR010982">
    <property type="entry name" value="Lambda_DNA-bd_dom_sf"/>
</dbReference>
<protein>
    <submittedName>
        <fullName evidence="2">XRE family transcriptional regulator</fullName>
    </submittedName>
</protein>
<reference evidence="2 3" key="1">
    <citation type="submission" date="2019-02" db="EMBL/GenBank/DDBJ databases">
        <title>Draft Genome Sequence of Streptomyces sp. AM-2504, identified by 16S rRNA comparative analysis as a Streptomyces Kasugaensis strain.</title>
        <authorList>
            <person name="Napolioni V."/>
            <person name="Giuliodori A.M."/>
            <person name="Spurio R."/>
            <person name="Fabbretti A."/>
        </authorList>
    </citation>
    <scope>NUCLEOTIDE SEQUENCE [LARGE SCALE GENOMIC DNA]</scope>
    <source>
        <strain evidence="2 3">AM-2504</strain>
    </source>
</reference>
<evidence type="ECO:0000313" key="3">
    <source>
        <dbReference type="Proteomes" id="UP000292452"/>
    </source>
</evidence>
<dbReference type="SMART" id="SM00530">
    <property type="entry name" value="HTH_XRE"/>
    <property type="match status" value="1"/>
</dbReference>
<evidence type="ECO:0000259" key="1">
    <source>
        <dbReference type="PROSITE" id="PS50943"/>
    </source>
</evidence>
<dbReference type="GO" id="GO:0003677">
    <property type="term" value="F:DNA binding"/>
    <property type="evidence" value="ECO:0007669"/>
    <property type="project" value="InterPro"/>
</dbReference>
<dbReference type="EMBL" id="SIXH01000303">
    <property type="protein sequence ID" value="TBO56717.1"/>
    <property type="molecule type" value="Genomic_DNA"/>
</dbReference>
<dbReference type="Proteomes" id="UP000292452">
    <property type="component" value="Unassembled WGS sequence"/>
</dbReference>
<dbReference type="CDD" id="cd00093">
    <property type="entry name" value="HTH_XRE"/>
    <property type="match status" value="1"/>
</dbReference>
<dbReference type="InterPro" id="IPR001387">
    <property type="entry name" value="Cro/C1-type_HTH"/>
</dbReference>
<dbReference type="InterPro" id="IPR043917">
    <property type="entry name" value="DUF5753"/>
</dbReference>
<keyword evidence="3" id="KW-1185">Reference proteome</keyword>
<dbReference type="AlphaFoldDB" id="A0A4Q9HPA6"/>
<accession>A0A4Q9HPA6</accession>
<dbReference type="Pfam" id="PF13560">
    <property type="entry name" value="HTH_31"/>
    <property type="match status" value="1"/>
</dbReference>
<gene>
    <name evidence="2" type="ORF">EYS09_26470</name>
</gene>
<dbReference type="Pfam" id="PF19054">
    <property type="entry name" value="DUF5753"/>
    <property type="match status" value="1"/>
</dbReference>
<organism evidence="2 3">
    <name type="scientific">Streptomyces kasugaensis</name>
    <dbReference type="NCBI Taxonomy" id="1946"/>
    <lineage>
        <taxon>Bacteria</taxon>
        <taxon>Bacillati</taxon>
        <taxon>Actinomycetota</taxon>
        <taxon>Actinomycetes</taxon>
        <taxon>Kitasatosporales</taxon>
        <taxon>Streptomycetaceae</taxon>
        <taxon>Streptomyces</taxon>
    </lineage>
</organism>
<dbReference type="Gene3D" id="1.10.260.40">
    <property type="entry name" value="lambda repressor-like DNA-binding domains"/>
    <property type="match status" value="1"/>
</dbReference>
<sequence length="284" mass="31440">MPISPSSSAQAAREAVALRLRTLRKSAGLTVTELADRCDWHHAKTSRIENARTAPSAKDIGAWCRACRADDQTIDLVAQSLNAESMYTEWRHQVRSGLKQLQESFLQFFHETRLFRVYSSTLVPGLLQTEGYAAAVLGTIADFRELPFDDSAEAARARVERSRVIHEPGHRFVLLVEEAALHYQIGGTDAMAAQLGYLLTAGALPSVSLGVIPMATRERVQWPRETFHVYDDTLVSVELISAEVNITQPSEIALYLKAFEQLRSMAVYGAEARALILKALEALS</sequence>
<feature type="domain" description="HTH cro/C1-type" evidence="1">
    <location>
        <begin position="20"/>
        <end position="74"/>
    </location>
</feature>
<comment type="caution">
    <text evidence="2">The sequence shown here is derived from an EMBL/GenBank/DDBJ whole genome shotgun (WGS) entry which is preliminary data.</text>
</comment>
<dbReference type="PROSITE" id="PS50943">
    <property type="entry name" value="HTH_CROC1"/>
    <property type="match status" value="1"/>
</dbReference>